<protein>
    <submittedName>
        <fullName evidence="2">Uncharacterized protein</fullName>
    </submittedName>
</protein>
<dbReference type="Proteomes" id="UP000784294">
    <property type="component" value="Unassembled WGS sequence"/>
</dbReference>
<evidence type="ECO:0000313" key="3">
    <source>
        <dbReference type="Proteomes" id="UP000784294"/>
    </source>
</evidence>
<dbReference type="EMBL" id="CAAALY010248120">
    <property type="protein sequence ID" value="VEL34668.1"/>
    <property type="molecule type" value="Genomic_DNA"/>
</dbReference>
<evidence type="ECO:0000256" key="1">
    <source>
        <dbReference type="SAM" id="MobiDB-lite"/>
    </source>
</evidence>
<accession>A0A448XE77</accession>
<keyword evidence="3" id="KW-1185">Reference proteome</keyword>
<evidence type="ECO:0000313" key="2">
    <source>
        <dbReference type="EMBL" id="VEL34668.1"/>
    </source>
</evidence>
<comment type="caution">
    <text evidence="2">The sequence shown here is derived from an EMBL/GenBank/DDBJ whole genome shotgun (WGS) entry which is preliminary data.</text>
</comment>
<proteinExistence type="predicted"/>
<reference evidence="2" key="1">
    <citation type="submission" date="2018-11" db="EMBL/GenBank/DDBJ databases">
        <authorList>
            <consortium name="Pathogen Informatics"/>
        </authorList>
    </citation>
    <scope>NUCLEOTIDE SEQUENCE</scope>
</reference>
<organism evidence="2 3">
    <name type="scientific">Protopolystoma xenopodis</name>
    <dbReference type="NCBI Taxonomy" id="117903"/>
    <lineage>
        <taxon>Eukaryota</taxon>
        <taxon>Metazoa</taxon>
        <taxon>Spiralia</taxon>
        <taxon>Lophotrochozoa</taxon>
        <taxon>Platyhelminthes</taxon>
        <taxon>Monogenea</taxon>
        <taxon>Polyopisthocotylea</taxon>
        <taxon>Polystomatidea</taxon>
        <taxon>Polystomatidae</taxon>
        <taxon>Protopolystoma</taxon>
    </lineage>
</organism>
<gene>
    <name evidence="2" type="ORF">PXEA_LOCUS28108</name>
</gene>
<dbReference type="AlphaFoldDB" id="A0A448XE77"/>
<feature type="compositionally biased region" description="Basic and acidic residues" evidence="1">
    <location>
        <begin position="119"/>
        <end position="134"/>
    </location>
</feature>
<feature type="region of interest" description="Disordered" evidence="1">
    <location>
        <begin position="112"/>
        <end position="134"/>
    </location>
</feature>
<feature type="region of interest" description="Disordered" evidence="1">
    <location>
        <begin position="170"/>
        <end position="196"/>
    </location>
</feature>
<sequence>MIDCLVEAVFTGFACARPPEQGTGEGRRIGEALNVLGALACLLPRSCRLRMLRIASDILDDPVLLDPTPMPPADLTSLKQRSGVNIWRRSRRVDWHVRQTVELVAGGGAEAVPCGHVESTGEKETETTTGSGRREALATRAAAEFFQALLPVDWPLQPVHSAVDSFSLHTSNIPPTKRFNPSDHEGQTSSSTGSCGDGQIVPRHLFKAALWHAIWTHANTSQLTTMPT</sequence>
<name>A0A448XE77_9PLAT</name>